<evidence type="ECO:0000313" key="2">
    <source>
        <dbReference type="EMBL" id="CDW49886.1"/>
    </source>
</evidence>
<keyword evidence="1" id="KW-0812">Transmembrane</keyword>
<feature type="transmembrane region" description="Helical" evidence="1">
    <location>
        <begin position="23"/>
        <end position="42"/>
    </location>
</feature>
<reference evidence="2" key="1">
    <citation type="submission" date="2014-05" db="EMBL/GenBank/DDBJ databases">
        <authorList>
            <person name="Chronopoulou M."/>
        </authorList>
    </citation>
    <scope>NUCLEOTIDE SEQUENCE</scope>
    <source>
        <tissue evidence="2">Whole organism</tissue>
    </source>
</reference>
<name>A0A0K2VIU2_LEPSM</name>
<protein>
    <submittedName>
        <fullName evidence="2">Uncharacterized protein</fullName>
    </submittedName>
</protein>
<keyword evidence="1" id="KW-0472">Membrane</keyword>
<evidence type="ECO:0000256" key="1">
    <source>
        <dbReference type="SAM" id="Phobius"/>
    </source>
</evidence>
<organism evidence="2">
    <name type="scientific">Lepeophtheirus salmonis</name>
    <name type="common">Salmon louse</name>
    <name type="synonym">Caligus salmonis</name>
    <dbReference type="NCBI Taxonomy" id="72036"/>
    <lineage>
        <taxon>Eukaryota</taxon>
        <taxon>Metazoa</taxon>
        <taxon>Ecdysozoa</taxon>
        <taxon>Arthropoda</taxon>
        <taxon>Crustacea</taxon>
        <taxon>Multicrustacea</taxon>
        <taxon>Hexanauplia</taxon>
        <taxon>Copepoda</taxon>
        <taxon>Siphonostomatoida</taxon>
        <taxon>Caligidae</taxon>
        <taxon>Lepeophtheirus</taxon>
    </lineage>
</organism>
<keyword evidence="1" id="KW-1133">Transmembrane helix</keyword>
<accession>A0A0K2VIU2</accession>
<dbReference type="EMBL" id="HACA01032525">
    <property type="protein sequence ID" value="CDW49886.1"/>
    <property type="molecule type" value="Transcribed_RNA"/>
</dbReference>
<proteinExistence type="predicted"/>
<sequence length="59" mass="7145">MKRHEQYSFSPPNHSSNFYGYPVNYWFLFLSMHILDWIFIFAHDHTCKSSVFFSLPVNL</sequence>
<dbReference type="AlphaFoldDB" id="A0A0K2VIU2"/>